<evidence type="ECO:0000313" key="2">
    <source>
        <dbReference type="EMBL" id="AGP46482.1"/>
    </source>
</evidence>
<dbReference type="EMBL" id="CP006566">
    <property type="protein sequence ID" value="AGP46482.1"/>
    <property type="molecule type" value="Genomic_DNA"/>
</dbReference>
<proteinExistence type="predicted"/>
<evidence type="ECO:0000313" key="3">
    <source>
        <dbReference type="Proteomes" id="UP000014900"/>
    </source>
</evidence>
<protein>
    <recommendedName>
        <fullName evidence="1">ASCH domain-containing protein</fullName>
    </recommendedName>
</protein>
<gene>
    <name evidence="2" type="ORF">M621_24510</name>
</gene>
<dbReference type="PIRSF" id="PIRSF021320">
    <property type="entry name" value="DUF984"/>
    <property type="match status" value="1"/>
</dbReference>
<sequence length="145" mass="16159">MPQVIKGSDKTMSENAILERYPEAARWAFGDGPELANELLQLVLSGDKTATCGSYASYRQEKSPLLGDYSVILDGRGEPACVIRTLSLRLIRYCDVSAEMAAKEGEGDKSLAFWQQGHRAFFSHEGSFAPDMWLVFEEFELVETL</sequence>
<dbReference type="eggNOG" id="COG4405">
    <property type="taxonomic scope" value="Bacteria"/>
</dbReference>
<organism evidence="2 3">
    <name type="scientific">Serratia plymuthica S13</name>
    <dbReference type="NCBI Taxonomy" id="1348660"/>
    <lineage>
        <taxon>Bacteria</taxon>
        <taxon>Pseudomonadati</taxon>
        <taxon>Pseudomonadota</taxon>
        <taxon>Gammaproteobacteria</taxon>
        <taxon>Enterobacterales</taxon>
        <taxon>Yersiniaceae</taxon>
        <taxon>Serratia</taxon>
    </lineage>
</organism>
<dbReference type="PANTHER" id="PTHR39203:SF1">
    <property type="entry name" value="CYTOPLASMIC PROTEIN"/>
    <property type="match status" value="1"/>
</dbReference>
<dbReference type="CDD" id="cd06553">
    <property type="entry name" value="ASCH_Ef3133_like"/>
    <property type="match status" value="1"/>
</dbReference>
<accession>S4YMI3</accession>
<dbReference type="AlphaFoldDB" id="S4YMI3"/>
<dbReference type="PANTHER" id="PTHR39203">
    <property type="entry name" value="CYTOPLASMIC PROTEIN-RELATED"/>
    <property type="match status" value="1"/>
</dbReference>
<evidence type="ECO:0000259" key="1">
    <source>
        <dbReference type="SMART" id="SM01022"/>
    </source>
</evidence>
<dbReference type="InterPro" id="IPR007374">
    <property type="entry name" value="ASCH_domain"/>
</dbReference>
<dbReference type="Gene3D" id="3.10.400.10">
    <property type="entry name" value="Sulfate adenylyltransferase"/>
    <property type="match status" value="1"/>
</dbReference>
<dbReference type="SMART" id="SM01022">
    <property type="entry name" value="ASCH"/>
    <property type="match status" value="1"/>
</dbReference>
<dbReference type="InterPro" id="IPR015947">
    <property type="entry name" value="PUA-like_sf"/>
</dbReference>
<reference evidence="2 3" key="1">
    <citation type="journal article" date="2013" name="Genome Announc.">
        <title>Genome Sequence of Serratia plymuthica Strain S13, an Endophyte with Germination- and Plant-Growth-Promoting Activity from the Flower of Styrian Oil Pumpkin.</title>
        <authorList>
            <person name="Muller H."/>
            <person name="Furnkranz M."/>
            <person name="Grube M."/>
            <person name="Berg G."/>
        </authorList>
    </citation>
    <scope>NUCLEOTIDE SEQUENCE [LARGE SCALE GENOMIC DNA]</scope>
    <source>
        <strain evidence="2">S13</strain>
    </source>
</reference>
<feature type="domain" description="ASCH" evidence="1">
    <location>
        <begin position="27"/>
        <end position="143"/>
    </location>
</feature>
<dbReference type="HOGENOM" id="CLU_102450_2_0_6"/>
<dbReference type="PATRIC" id="fig|1348660.3.peg.4802"/>
<dbReference type="Proteomes" id="UP000014900">
    <property type="component" value="Chromosome"/>
</dbReference>
<name>S4YMI3_SERPL</name>
<dbReference type="InterPro" id="IPR009326">
    <property type="entry name" value="DUF984"/>
</dbReference>
<dbReference type="Pfam" id="PF04266">
    <property type="entry name" value="ASCH"/>
    <property type="match status" value="1"/>
</dbReference>
<dbReference type="SUPFAM" id="SSF88697">
    <property type="entry name" value="PUA domain-like"/>
    <property type="match status" value="1"/>
</dbReference>
<dbReference type="KEGG" id="sry:M621_24510"/>